<feature type="domain" description="AAA+ ATPase" evidence="7">
    <location>
        <begin position="62"/>
        <end position="360"/>
    </location>
</feature>
<dbReference type="GO" id="GO:0005524">
    <property type="term" value="F:ATP binding"/>
    <property type="evidence" value="ECO:0007669"/>
    <property type="project" value="UniProtKB-KW"/>
</dbReference>
<dbReference type="InterPro" id="IPR010339">
    <property type="entry name" value="TIP49_P-loop"/>
</dbReference>
<dbReference type="EC" id="3.6.4.12" evidence="2"/>
<protein>
    <recommendedName>
        <fullName evidence="2">DNA helicase</fullName>
        <ecNumber evidence="2">3.6.4.12</ecNumber>
    </recommendedName>
</protein>
<keyword evidence="3" id="KW-0547">Nucleotide-binding</keyword>
<dbReference type="Pfam" id="PF06068">
    <property type="entry name" value="TIP49"/>
    <property type="match status" value="1"/>
</dbReference>
<dbReference type="GO" id="GO:0003678">
    <property type="term" value="F:DNA helicase activity"/>
    <property type="evidence" value="ECO:0007669"/>
    <property type="project" value="UniProtKB-EC"/>
</dbReference>
<sequence length="451" mass="50901">MGVEIKIEKPRPKRIGAHSHIRGLGLDEKGKALPVADGLVGQLEAREAAGIVVNMIKEGRIAGRGILLVGPPGTGKTAIAIAIARELGEDTPFVAMSGSEIYSSEKKKTEILMEAMRRALGVRLREKRLVYEGVVQELKIRRARHPMVPYMTVPKEARITLATKDEELTLTVGEEITHQLLELGVRRGDLIWIDAETGRVYRVGKVKGVEKARYYDIETHKVVEMPRGPVKKEKEIVRTFTLHDLDVYVASQRALISFFTIGVEREIPPEVRKEVDDMVKKWIDEKKAEIIPGVLFIDDAHMLDIEAYSFLSRAMESDLSPIIILATNRGIAKIRGTDIESPHGIPLDLLDRLLIIPTRPYKPEEIREIIKIRAEEENIKLSDEALEELVRIGAETSLRYAVQLMEPARIIASVNGREQVSVEDIRRVAKIFIDTSRSVKYLKEFEEKFMK</sequence>
<evidence type="ECO:0000256" key="2">
    <source>
        <dbReference type="ARBA" id="ARBA00012551"/>
    </source>
</evidence>
<dbReference type="InterPro" id="IPR003593">
    <property type="entry name" value="AAA+_ATPase"/>
</dbReference>
<evidence type="ECO:0000313" key="8">
    <source>
        <dbReference type="EMBL" id="ABN70382.1"/>
    </source>
</evidence>
<dbReference type="RefSeq" id="WP_011839573.1">
    <property type="nucleotide sequence ID" value="NC_009033.1"/>
</dbReference>
<dbReference type="HOGENOM" id="CLU_028311_1_1_2"/>
<accession>A3DP22</accession>
<evidence type="ECO:0000256" key="1">
    <source>
        <dbReference type="ARBA" id="ARBA00007519"/>
    </source>
</evidence>
<comment type="similarity">
    <text evidence="1">Belongs to the RuvB family.</text>
</comment>
<proteinExistence type="inferred from homology"/>
<organism evidence="8 9">
    <name type="scientific">Staphylothermus marinus (strain ATCC 43588 / DSM 3639 / JCM 9404 / F1)</name>
    <dbReference type="NCBI Taxonomy" id="399550"/>
    <lineage>
        <taxon>Archaea</taxon>
        <taxon>Thermoproteota</taxon>
        <taxon>Thermoprotei</taxon>
        <taxon>Desulfurococcales</taxon>
        <taxon>Desulfurococcaceae</taxon>
        <taxon>Staphylothermus</taxon>
    </lineage>
</organism>
<keyword evidence="9" id="KW-1185">Reference proteome</keyword>
<dbReference type="EMBL" id="CP000575">
    <property type="protein sequence ID" value="ABN70382.1"/>
    <property type="molecule type" value="Genomic_DNA"/>
</dbReference>
<dbReference type="Gene3D" id="3.40.50.300">
    <property type="entry name" value="P-loop containing nucleotide triphosphate hydrolases"/>
    <property type="match status" value="1"/>
</dbReference>
<dbReference type="STRING" id="399550.Smar_1291"/>
<dbReference type="OrthoDB" id="45425at2157"/>
<gene>
    <name evidence="8" type="ordered locus">Smar_1291</name>
</gene>
<dbReference type="InterPro" id="IPR041048">
    <property type="entry name" value="RuvB-like_C"/>
</dbReference>
<dbReference type="Pfam" id="PF17856">
    <property type="entry name" value="TIP49_C"/>
    <property type="match status" value="1"/>
</dbReference>
<keyword evidence="5" id="KW-0347">Helicase</keyword>
<dbReference type="Gene3D" id="2.40.50.360">
    <property type="entry name" value="RuvB-like helicase, domain II"/>
    <property type="match status" value="1"/>
</dbReference>
<dbReference type="KEGG" id="smr:Smar_1291"/>
<dbReference type="GO" id="GO:0016787">
    <property type="term" value="F:hydrolase activity"/>
    <property type="evidence" value="ECO:0007669"/>
    <property type="project" value="UniProtKB-KW"/>
</dbReference>
<dbReference type="PANTHER" id="PTHR11093">
    <property type="entry name" value="RUVB-RELATED REPTIN AND PONTIN"/>
    <property type="match status" value="1"/>
</dbReference>
<dbReference type="FunFam" id="1.10.8.60:FF:000010">
    <property type="entry name" value="RuvB-like helicase"/>
    <property type="match status" value="1"/>
</dbReference>
<keyword evidence="4" id="KW-0378">Hydrolase</keyword>
<dbReference type="AlphaFoldDB" id="A3DP22"/>
<evidence type="ECO:0000256" key="4">
    <source>
        <dbReference type="ARBA" id="ARBA00022801"/>
    </source>
</evidence>
<evidence type="ECO:0000313" key="9">
    <source>
        <dbReference type="Proteomes" id="UP000000254"/>
    </source>
</evidence>
<dbReference type="eggNOG" id="arCOG04081">
    <property type="taxonomic scope" value="Archaea"/>
</dbReference>
<dbReference type="SMART" id="SM00382">
    <property type="entry name" value="AAA"/>
    <property type="match status" value="1"/>
</dbReference>
<dbReference type="InterPro" id="IPR027417">
    <property type="entry name" value="P-loop_NTPase"/>
</dbReference>
<keyword evidence="6" id="KW-0067">ATP-binding</keyword>
<dbReference type="InterPro" id="IPR027238">
    <property type="entry name" value="RuvB-like"/>
</dbReference>
<evidence type="ECO:0000259" key="7">
    <source>
        <dbReference type="SMART" id="SM00382"/>
    </source>
</evidence>
<dbReference type="Proteomes" id="UP000000254">
    <property type="component" value="Chromosome"/>
</dbReference>
<evidence type="ECO:0000256" key="5">
    <source>
        <dbReference type="ARBA" id="ARBA00022806"/>
    </source>
</evidence>
<reference evidence="9" key="1">
    <citation type="journal article" date="2009" name="BMC Genomics">
        <title>The complete genome sequence of Staphylothermus marinus reveals differences in sulfur metabolism among heterotrophic Crenarchaeota.</title>
        <authorList>
            <person name="Anderson I.J."/>
            <person name="Dharmarajan L."/>
            <person name="Rodriguez J."/>
            <person name="Hooper S."/>
            <person name="Porat I."/>
            <person name="Ulrich L.E."/>
            <person name="Elkins J.G."/>
            <person name="Mavromatis K."/>
            <person name="Sun H."/>
            <person name="Land M."/>
            <person name="Lapidus A."/>
            <person name="Lucas S."/>
            <person name="Barry K."/>
            <person name="Huber H."/>
            <person name="Zhulin I.B."/>
            <person name="Whitman W.B."/>
            <person name="Mukhopadhyay B."/>
            <person name="Woese C."/>
            <person name="Bristow J."/>
            <person name="Kyrpides N."/>
        </authorList>
    </citation>
    <scope>NUCLEOTIDE SEQUENCE [LARGE SCALE GENOMIC DNA]</scope>
    <source>
        <strain evidence="9">ATCC 43588 / DSM 3639 / JCM 9404 / F1</strain>
    </source>
</reference>
<evidence type="ECO:0000256" key="3">
    <source>
        <dbReference type="ARBA" id="ARBA00022741"/>
    </source>
</evidence>
<dbReference type="Gene3D" id="1.10.8.60">
    <property type="match status" value="1"/>
</dbReference>
<name>A3DP22_STAMF</name>
<reference evidence="8 9" key="2">
    <citation type="journal article" date="2009" name="Stand. Genomic Sci.">
        <title>Complete genome sequence of Staphylothermus marinus Stetter and Fiala 1986 type strain F1.</title>
        <authorList>
            <person name="Anderson I.J."/>
            <person name="Sun H."/>
            <person name="Lapidus A."/>
            <person name="Copeland A."/>
            <person name="Glavina Del Rio T."/>
            <person name="Tice H."/>
            <person name="Dalin E."/>
            <person name="Lucas S."/>
            <person name="Barry K."/>
            <person name="Land M."/>
            <person name="Richardson P."/>
            <person name="Huber H."/>
            <person name="Kyrpides N.C."/>
        </authorList>
    </citation>
    <scope>NUCLEOTIDE SEQUENCE [LARGE SCALE GENOMIC DNA]</scope>
    <source>
        <strain evidence="9">ATCC 43588 / DSM 3639 / JCM 9404 / F1</strain>
    </source>
</reference>
<evidence type="ECO:0000256" key="6">
    <source>
        <dbReference type="ARBA" id="ARBA00022840"/>
    </source>
</evidence>
<dbReference type="InterPro" id="IPR042487">
    <property type="entry name" value="RuvBL1/2_DNA/RNA_bd_dom"/>
</dbReference>
<dbReference type="FunFam" id="2.40.50.360:FF:000001">
    <property type="entry name" value="RuvB-like helicase"/>
    <property type="match status" value="1"/>
</dbReference>
<dbReference type="GeneID" id="4906841"/>
<dbReference type="SUPFAM" id="SSF52540">
    <property type="entry name" value="P-loop containing nucleoside triphosphate hydrolases"/>
    <property type="match status" value="1"/>
</dbReference>